<dbReference type="InterPro" id="IPR050213">
    <property type="entry name" value="GST_superfamily"/>
</dbReference>
<feature type="domain" description="GST N-terminal" evidence="1">
    <location>
        <begin position="2"/>
        <end position="85"/>
    </location>
</feature>
<dbReference type="PROSITE" id="PS50405">
    <property type="entry name" value="GST_CTER"/>
    <property type="match status" value="1"/>
</dbReference>
<reference evidence="3" key="1">
    <citation type="submission" date="2021-01" db="EMBL/GenBank/DDBJ databases">
        <authorList>
            <person name="Corre E."/>
            <person name="Pelletier E."/>
            <person name="Niang G."/>
            <person name="Scheremetjew M."/>
            <person name="Finn R."/>
            <person name="Kale V."/>
            <person name="Holt S."/>
            <person name="Cochrane G."/>
            <person name="Meng A."/>
            <person name="Brown T."/>
            <person name="Cohen L."/>
        </authorList>
    </citation>
    <scope>NUCLEOTIDE SEQUENCE</scope>
    <source>
        <strain evidence="3">CCMP2222</strain>
    </source>
</reference>
<dbReference type="Gene3D" id="3.40.30.10">
    <property type="entry name" value="Glutaredoxin"/>
    <property type="match status" value="1"/>
</dbReference>
<dbReference type="EMBL" id="HBGQ01005087">
    <property type="protein sequence ID" value="CAD9366125.1"/>
    <property type="molecule type" value="Transcribed_RNA"/>
</dbReference>
<dbReference type="SUPFAM" id="SSF52833">
    <property type="entry name" value="Thioredoxin-like"/>
    <property type="match status" value="1"/>
</dbReference>
<gene>
    <name evidence="3" type="ORF">AAND1436_LOCUS2583</name>
</gene>
<dbReference type="InterPro" id="IPR036249">
    <property type="entry name" value="Thioredoxin-like_sf"/>
</dbReference>
<dbReference type="SUPFAM" id="SSF47616">
    <property type="entry name" value="GST C-terminal domain-like"/>
    <property type="match status" value="1"/>
</dbReference>
<dbReference type="InterPro" id="IPR004045">
    <property type="entry name" value="Glutathione_S-Trfase_N"/>
</dbReference>
<dbReference type="GO" id="GO:0006749">
    <property type="term" value="P:glutathione metabolic process"/>
    <property type="evidence" value="ECO:0007669"/>
    <property type="project" value="TreeGrafter"/>
</dbReference>
<name>A0A7S2AFH4_9DINO</name>
<evidence type="ECO:0000313" key="3">
    <source>
        <dbReference type="EMBL" id="CAD9366125.1"/>
    </source>
</evidence>
<dbReference type="PROSITE" id="PS50404">
    <property type="entry name" value="GST_NTER"/>
    <property type="match status" value="1"/>
</dbReference>
<dbReference type="Pfam" id="PF02798">
    <property type="entry name" value="GST_N"/>
    <property type="match status" value="1"/>
</dbReference>
<feature type="domain" description="GST C-terminal" evidence="2">
    <location>
        <begin position="92"/>
        <end position="222"/>
    </location>
</feature>
<evidence type="ECO:0008006" key="4">
    <source>
        <dbReference type="Google" id="ProtNLM"/>
    </source>
</evidence>
<accession>A0A7S2AFH4</accession>
<dbReference type="Pfam" id="PF14497">
    <property type="entry name" value="GST_C_3"/>
    <property type="match status" value="1"/>
</dbReference>
<dbReference type="InterPro" id="IPR010987">
    <property type="entry name" value="Glutathione-S-Trfase_C-like"/>
</dbReference>
<dbReference type="SFLD" id="SFLDS00019">
    <property type="entry name" value="Glutathione_Transferase_(cytos"/>
    <property type="match status" value="1"/>
</dbReference>
<evidence type="ECO:0000259" key="2">
    <source>
        <dbReference type="PROSITE" id="PS50405"/>
    </source>
</evidence>
<dbReference type="AlphaFoldDB" id="A0A7S2AFH4"/>
<sequence>MTTYKLTYFPITGLGEPIRATLALAGIPFEDDVVPGDRWRKDLKPTLPAGSQMPILHVTDGGETKTLFQSRAILRYVGSVGSYEGAKLYPDDPMTRYYCDEVIEMVEDVRPHLVPTFAIEDEEQKKAARLALVQPDGKMYQPLMKLNERLGKFPFAAGDKPTIADAYAVMVLHVLQQPTFVDGFPDDTFKDMPNITALKNKFCALPPLQEYYESAEGIRAPFKRPRLA</sequence>
<dbReference type="GO" id="GO:0004364">
    <property type="term" value="F:glutathione transferase activity"/>
    <property type="evidence" value="ECO:0007669"/>
    <property type="project" value="TreeGrafter"/>
</dbReference>
<protein>
    <recommendedName>
        <fullName evidence="4">Glutathione transferase</fullName>
    </recommendedName>
</protein>
<dbReference type="Gene3D" id="1.20.1050.10">
    <property type="match status" value="1"/>
</dbReference>
<dbReference type="CDD" id="cd03039">
    <property type="entry name" value="GST_N_Sigma_like"/>
    <property type="match status" value="1"/>
</dbReference>
<dbReference type="PANTHER" id="PTHR11571">
    <property type="entry name" value="GLUTATHIONE S-TRANSFERASE"/>
    <property type="match status" value="1"/>
</dbReference>
<dbReference type="InterPro" id="IPR036282">
    <property type="entry name" value="Glutathione-S-Trfase_C_sf"/>
</dbReference>
<evidence type="ECO:0000259" key="1">
    <source>
        <dbReference type="PROSITE" id="PS50404"/>
    </source>
</evidence>
<proteinExistence type="predicted"/>
<dbReference type="InterPro" id="IPR040079">
    <property type="entry name" value="Glutathione_S-Trfase"/>
</dbReference>
<dbReference type="InterPro" id="IPR004046">
    <property type="entry name" value="GST_C"/>
</dbReference>
<organism evidence="3">
    <name type="scientific">Alexandrium andersonii</name>
    <dbReference type="NCBI Taxonomy" id="327968"/>
    <lineage>
        <taxon>Eukaryota</taxon>
        <taxon>Sar</taxon>
        <taxon>Alveolata</taxon>
        <taxon>Dinophyceae</taxon>
        <taxon>Gonyaulacales</taxon>
        <taxon>Pyrocystaceae</taxon>
        <taxon>Alexandrium</taxon>
    </lineage>
</organism>